<dbReference type="NCBIfam" id="TIGR01845">
    <property type="entry name" value="outer_NodT"/>
    <property type="match status" value="1"/>
</dbReference>
<reference evidence="3 4" key="1">
    <citation type="submission" date="2020-10" db="EMBL/GenBank/DDBJ databases">
        <title>Connecting structure to function with the recovery of over 1000 high-quality activated sludge metagenome-assembled genomes encoding full-length rRNA genes using long-read sequencing.</title>
        <authorList>
            <person name="Singleton C.M."/>
            <person name="Petriglieri F."/>
            <person name="Kristensen J.M."/>
            <person name="Kirkegaard R.H."/>
            <person name="Michaelsen T.Y."/>
            <person name="Andersen M.H."/>
            <person name="Karst S.M."/>
            <person name="Dueholm M.S."/>
            <person name="Nielsen P.H."/>
            <person name="Albertsen M."/>
        </authorList>
    </citation>
    <scope>NUCLEOTIDE SEQUENCE [LARGE SCALE GENOMIC DNA]</scope>
    <source>
        <strain evidence="3">OdNE_18-Q3-R46-58_MAXAC.008</strain>
    </source>
</reference>
<keyword evidence="2" id="KW-0472">Membrane</keyword>
<dbReference type="Gene3D" id="1.20.1600.10">
    <property type="entry name" value="Outer membrane efflux proteins (OEP)"/>
    <property type="match status" value="1"/>
</dbReference>
<comment type="subcellular location">
    <subcellularLocation>
        <location evidence="2">Cell membrane</location>
        <topology evidence="2">Lipid-anchor</topology>
    </subcellularLocation>
</comment>
<sequence>MSKRHHAWVWSTCLMGLALSTGCALGPTFRRPSMEVPGAYPVQPADNAPALSADLGWWEIVNDDPVLKGLVLEALEKNRDLQMAVSRMDEARELAGINRLGPNVDLAGQATRARGLAPGAGPHTVLGNSFSTGLYATWELDIWGRIRRSQESAMAQFLASEQGRRAVFLSLVGDVVGGYYQLQSLDMKLDTARRTVEVRKHALDLVENRVLGGVGDKLETSQAASALAQAETAVPQLELAVHVQENQMNLLLGRRPGPVPRGIALQAVPPKAIAPGLPSELLERRPDIRQQEELLRAANAQVGVATANLFPSFSLTGSLGFQSPELAGLTDAGQRSWSLGGGLLAPIFHGGLLKHQRRAAIARWEQAKASYEKTVLSALGDASNALVGVAKAKEIVTAQDQQLRSLREAEQYRHHALRGGRFALPRSPGCPASALFRRTLLRRSPFRPAAQCYPALPGLGGGWKQPDRPGSGRY</sequence>
<dbReference type="Gene3D" id="2.20.200.10">
    <property type="entry name" value="Outer membrane efflux proteins (OEP)"/>
    <property type="match status" value="1"/>
</dbReference>
<evidence type="ECO:0000256" key="2">
    <source>
        <dbReference type="RuleBase" id="RU362097"/>
    </source>
</evidence>
<dbReference type="SUPFAM" id="SSF56954">
    <property type="entry name" value="Outer membrane efflux proteins (OEP)"/>
    <property type="match status" value="1"/>
</dbReference>
<evidence type="ECO:0000313" key="4">
    <source>
        <dbReference type="Proteomes" id="UP000709959"/>
    </source>
</evidence>
<dbReference type="InterPro" id="IPR003423">
    <property type="entry name" value="OMP_efflux"/>
</dbReference>
<keyword evidence="2" id="KW-0449">Lipoprotein</keyword>
<keyword evidence="2" id="KW-0812">Transmembrane</keyword>
<dbReference type="InterPro" id="IPR010131">
    <property type="entry name" value="MdtP/NodT-like"/>
</dbReference>
<gene>
    <name evidence="3" type="ORF">IPN91_12540</name>
</gene>
<feature type="chain" id="PRO_5038155463" evidence="2">
    <location>
        <begin position="27"/>
        <end position="474"/>
    </location>
</feature>
<name>A0A936K706_9BACT</name>
<feature type="signal peptide" evidence="2">
    <location>
        <begin position="1"/>
        <end position="26"/>
    </location>
</feature>
<comment type="caution">
    <text evidence="3">The sequence shown here is derived from an EMBL/GenBank/DDBJ whole genome shotgun (WGS) entry which is preliminary data.</text>
</comment>
<proteinExistence type="inferred from homology"/>
<keyword evidence="2" id="KW-1134">Transmembrane beta strand</keyword>
<keyword evidence="2" id="KW-0732">Signal</keyword>
<dbReference type="Proteomes" id="UP000709959">
    <property type="component" value="Unassembled WGS sequence"/>
</dbReference>
<dbReference type="PANTHER" id="PTHR30203">
    <property type="entry name" value="OUTER MEMBRANE CATION EFFLUX PROTEIN"/>
    <property type="match status" value="1"/>
</dbReference>
<comment type="similarity">
    <text evidence="1 2">Belongs to the outer membrane factor (OMF) (TC 1.B.17) family.</text>
</comment>
<accession>A0A936K706</accession>
<evidence type="ECO:0000313" key="3">
    <source>
        <dbReference type="EMBL" id="MBK8573439.1"/>
    </source>
</evidence>
<dbReference type="GO" id="GO:0005886">
    <property type="term" value="C:plasma membrane"/>
    <property type="evidence" value="ECO:0007669"/>
    <property type="project" value="UniProtKB-SubCell"/>
</dbReference>
<protein>
    <submittedName>
        <fullName evidence="3">Efflux transporter outer membrane subunit</fullName>
    </submittedName>
</protein>
<dbReference type="EMBL" id="JADKCH010000018">
    <property type="protein sequence ID" value="MBK8573439.1"/>
    <property type="molecule type" value="Genomic_DNA"/>
</dbReference>
<evidence type="ECO:0000256" key="1">
    <source>
        <dbReference type="ARBA" id="ARBA00007613"/>
    </source>
</evidence>
<keyword evidence="2" id="KW-0564">Palmitate</keyword>
<dbReference type="Pfam" id="PF02321">
    <property type="entry name" value="OEP"/>
    <property type="match status" value="2"/>
</dbReference>
<dbReference type="GO" id="GO:0015562">
    <property type="term" value="F:efflux transmembrane transporter activity"/>
    <property type="evidence" value="ECO:0007669"/>
    <property type="project" value="InterPro"/>
</dbReference>
<organism evidence="3 4">
    <name type="scientific">Candidatus Geothrix odensensis</name>
    <dbReference type="NCBI Taxonomy" id="2954440"/>
    <lineage>
        <taxon>Bacteria</taxon>
        <taxon>Pseudomonadati</taxon>
        <taxon>Acidobacteriota</taxon>
        <taxon>Holophagae</taxon>
        <taxon>Holophagales</taxon>
        <taxon>Holophagaceae</taxon>
        <taxon>Geothrix</taxon>
    </lineage>
</organism>
<dbReference type="AlphaFoldDB" id="A0A936K706"/>
<dbReference type="PROSITE" id="PS51257">
    <property type="entry name" value="PROKAR_LIPOPROTEIN"/>
    <property type="match status" value="1"/>
</dbReference>